<keyword evidence="3 6" id="KW-1133">Transmembrane helix</keyword>
<comment type="subcellular location">
    <subcellularLocation>
        <location evidence="1">Membrane</location>
        <topology evidence="1">Single-pass membrane protein</topology>
    </subcellularLocation>
</comment>
<feature type="region of interest" description="Disordered" evidence="5">
    <location>
        <begin position="121"/>
        <end position="188"/>
    </location>
</feature>
<feature type="transmembrane region" description="Helical" evidence="6">
    <location>
        <begin position="95"/>
        <end position="119"/>
    </location>
</feature>
<proteinExistence type="predicted"/>
<feature type="region of interest" description="Disordered" evidence="5">
    <location>
        <begin position="1"/>
        <end position="88"/>
    </location>
</feature>
<name>A0A853AUZ1_9PSEU</name>
<dbReference type="Pfam" id="PF04228">
    <property type="entry name" value="Zn_peptidase"/>
    <property type="match status" value="1"/>
</dbReference>
<dbReference type="PANTHER" id="PTHR30168:SF0">
    <property type="entry name" value="INNER MEMBRANE PROTEIN"/>
    <property type="match status" value="1"/>
</dbReference>
<evidence type="ECO:0000256" key="1">
    <source>
        <dbReference type="ARBA" id="ARBA00004167"/>
    </source>
</evidence>
<evidence type="ECO:0000256" key="2">
    <source>
        <dbReference type="ARBA" id="ARBA00022692"/>
    </source>
</evidence>
<evidence type="ECO:0000256" key="3">
    <source>
        <dbReference type="ARBA" id="ARBA00022989"/>
    </source>
</evidence>
<dbReference type="RefSeq" id="WP_179724229.1">
    <property type="nucleotide sequence ID" value="NZ_BAABFH010000001.1"/>
</dbReference>
<comment type="caution">
    <text evidence="7">The sequence shown here is derived from an EMBL/GenBank/DDBJ whole genome shotgun (WGS) entry which is preliminary data.</text>
</comment>
<dbReference type="PANTHER" id="PTHR30168">
    <property type="entry name" value="PUTATIVE MEMBRANE PROTEIN YPFJ"/>
    <property type="match status" value="1"/>
</dbReference>
<reference evidence="7 8" key="1">
    <citation type="submission" date="2020-07" db="EMBL/GenBank/DDBJ databases">
        <title>Sequencing the genomes of 1000 actinobacteria strains.</title>
        <authorList>
            <person name="Klenk H.-P."/>
        </authorList>
    </citation>
    <scope>NUCLEOTIDE SEQUENCE [LARGE SCALE GENOMIC DNA]</scope>
    <source>
        <strain evidence="7 8">DSM 44065</strain>
    </source>
</reference>
<gene>
    <name evidence="7" type="ORF">HNR68_005097</name>
</gene>
<keyword evidence="4 6" id="KW-0472">Membrane</keyword>
<keyword evidence="2 6" id="KW-0812">Transmembrane</keyword>
<dbReference type="GO" id="GO:0016020">
    <property type="term" value="C:membrane"/>
    <property type="evidence" value="ECO:0007669"/>
    <property type="project" value="UniProtKB-SubCell"/>
</dbReference>
<organism evidence="7 8">
    <name type="scientific">Saccharopolyspora hordei</name>
    <dbReference type="NCBI Taxonomy" id="1838"/>
    <lineage>
        <taxon>Bacteria</taxon>
        <taxon>Bacillati</taxon>
        <taxon>Actinomycetota</taxon>
        <taxon>Actinomycetes</taxon>
        <taxon>Pseudonocardiales</taxon>
        <taxon>Pseudonocardiaceae</taxon>
        <taxon>Saccharopolyspora</taxon>
    </lineage>
</organism>
<evidence type="ECO:0000313" key="7">
    <source>
        <dbReference type="EMBL" id="NYI86467.1"/>
    </source>
</evidence>
<sequence length="409" mass="43394">MTQQPPRPPHRPQPPQQPWPPQQPRGARPQPPPPHGAPPPPGPGPWPQRPPLPPPGVRPVPPPQAGRPAPPWGGAPPGPPLPPGRPPGRKSNAGIIVALVLVGVTMFGITMIGAVASAITSDRASDYDTSPTTSSSETTTSDDWTTTTSSSSEESTSSETTSVTSEDEHVDEARPVARLGDHPINVPGNGAVTTPCDLPPFGTDVASQDRFYHAALPCLMAAWRPMLEDAGLPVRTPDVVTTGSDVETPCGTRKWNQTAMYCPGTHTIYMTARYYAEQEQLVEPGAYLGQFAHEFGHAVQGMSGISAAFGDAAYDAGGRDTPAGLELTRRSELQATCFEGMTLAALQNGGVSNDYIFPALDDSRGRGDEHSTVRDHGTTANNSAWVDQGFYKNEITECNTWLADASYVS</sequence>
<evidence type="ECO:0000256" key="4">
    <source>
        <dbReference type="ARBA" id="ARBA00023136"/>
    </source>
</evidence>
<feature type="compositionally biased region" description="Basic and acidic residues" evidence="5">
    <location>
        <begin position="171"/>
        <end position="181"/>
    </location>
</feature>
<evidence type="ECO:0000313" key="8">
    <source>
        <dbReference type="Proteomes" id="UP000587002"/>
    </source>
</evidence>
<evidence type="ECO:0000256" key="6">
    <source>
        <dbReference type="SAM" id="Phobius"/>
    </source>
</evidence>
<dbReference type="AlphaFoldDB" id="A0A853AUZ1"/>
<dbReference type="InterPro" id="IPR007343">
    <property type="entry name" value="Uncharacterised_pept_Zn_put"/>
</dbReference>
<feature type="compositionally biased region" description="Pro residues" evidence="5">
    <location>
        <begin position="1"/>
        <end position="86"/>
    </location>
</feature>
<evidence type="ECO:0008006" key="9">
    <source>
        <dbReference type="Google" id="ProtNLM"/>
    </source>
</evidence>
<dbReference type="Proteomes" id="UP000587002">
    <property type="component" value="Unassembled WGS sequence"/>
</dbReference>
<keyword evidence="8" id="KW-1185">Reference proteome</keyword>
<evidence type="ECO:0000256" key="5">
    <source>
        <dbReference type="SAM" id="MobiDB-lite"/>
    </source>
</evidence>
<accession>A0A853AUZ1</accession>
<protein>
    <recommendedName>
        <fullName evidence="9">Metalloprotease</fullName>
    </recommendedName>
</protein>
<dbReference type="EMBL" id="JACCFJ010000001">
    <property type="protein sequence ID" value="NYI86467.1"/>
    <property type="molecule type" value="Genomic_DNA"/>
</dbReference>
<feature type="compositionally biased region" description="Low complexity" evidence="5">
    <location>
        <begin position="127"/>
        <end position="164"/>
    </location>
</feature>